<feature type="compositionally biased region" description="Polar residues" evidence="1">
    <location>
        <begin position="132"/>
        <end position="151"/>
    </location>
</feature>
<accession>A0A2G5UT70</accession>
<evidence type="ECO:0000256" key="2">
    <source>
        <dbReference type="SAM" id="Phobius"/>
    </source>
</evidence>
<protein>
    <submittedName>
        <fullName evidence="3">Uncharacterized protein</fullName>
    </submittedName>
</protein>
<name>A0A2G5UT70_9PELO</name>
<comment type="caution">
    <text evidence="3">The sequence shown here is derived from an EMBL/GenBank/DDBJ whole genome shotgun (WGS) entry which is preliminary data.</text>
</comment>
<keyword evidence="2" id="KW-1133">Transmembrane helix</keyword>
<feature type="compositionally biased region" description="Basic and acidic residues" evidence="1">
    <location>
        <begin position="72"/>
        <end position="105"/>
    </location>
</feature>
<gene>
    <name evidence="3" type="primary">Cni-F47G6.3</name>
    <name evidence="3" type="synonym">Cnig_chr_III.g9681</name>
    <name evidence="3" type="ORF">B9Z55_009681</name>
</gene>
<evidence type="ECO:0000256" key="1">
    <source>
        <dbReference type="SAM" id="MobiDB-lite"/>
    </source>
</evidence>
<keyword evidence="2" id="KW-0472">Membrane</keyword>
<keyword evidence="4" id="KW-1185">Reference proteome</keyword>
<sequence>MIIKQYRYPRKPPVSTKMSVEDKSGKEPKIKKSDEKEQPTQQDTKSETSSKDSRKKNKSKIKTAEKIPSSRRNVDEKNFKKSKSLKVDGKGTKEKLGKERSKEIEEMPPTANSAKSPAVQKKKAKAMAPPKTSQTPSMTPLVSSTAQSSKGSNEDGKGPALTPTPDVPPDKKSKIMGVMDTSVETKTAVGIAKKPKKEKKLNRKTHLISHVRPGGDKALEHARRREFQNELIEFETGEFTYLTDPTRYRFRSTPPLELVIQFVFPSLLLLAVMLATVSCIIFLTKEYSVEMEFDDMSSVTLSKYDSYLVVNSIHAYMNNETILREYNCPGCMHLNLLEKPEYFNDFSVIQGRWKPLEEQEFAFIRVGGRKVKKGMKALTYRWIPQVEAVMNMNFECPPSAIIELE</sequence>
<proteinExistence type="predicted"/>
<dbReference type="Proteomes" id="UP000230233">
    <property type="component" value="Chromosome III"/>
</dbReference>
<feature type="region of interest" description="Disordered" evidence="1">
    <location>
        <begin position="1"/>
        <end position="173"/>
    </location>
</feature>
<feature type="transmembrane region" description="Helical" evidence="2">
    <location>
        <begin position="258"/>
        <end position="283"/>
    </location>
</feature>
<feature type="compositionally biased region" description="Basic and acidic residues" evidence="1">
    <location>
        <begin position="19"/>
        <end position="52"/>
    </location>
</feature>
<organism evidence="3 4">
    <name type="scientific">Caenorhabditis nigoni</name>
    <dbReference type="NCBI Taxonomy" id="1611254"/>
    <lineage>
        <taxon>Eukaryota</taxon>
        <taxon>Metazoa</taxon>
        <taxon>Ecdysozoa</taxon>
        <taxon>Nematoda</taxon>
        <taxon>Chromadorea</taxon>
        <taxon>Rhabditida</taxon>
        <taxon>Rhabditina</taxon>
        <taxon>Rhabditomorpha</taxon>
        <taxon>Rhabditoidea</taxon>
        <taxon>Rhabditidae</taxon>
        <taxon>Peloderinae</taxon>
        <taxon>Caenorhabditis</taxon>
    </lineage>
</organism>
<evidence type="ECO:0000313" key="4">
    <source>
        <dbReference type="Proteomes" id="UP000230233"/>
    </source>
</evidence>
<dbReference type="OrthoDB" id="5826572at2759"/>
<dbReference type="EMBL" id="PDUG01000003">
    <property type="protein sequence ID" value="PIC42683.1"/>
    <property type="molecule type" value="Genomic_DNA"/>
</dbReference>
<dbReference type="AlphaFoldDB" id="A0A2G5UT70"/>
<evidence type="ECO:0000313" key="3">
    <source>
        <dbReference type="EMBL" id="PIC42683.1"/>
    </source>
</evidence>
<keyword evidence="2" id="KW-0812">Transmembrane</keyword>
<dbReference type="STRING" id="1611254.A0A2G5UT70"/>
<reference evidence="4" key="1">
    <citation type="submission" date="2017-10" db="EMBL/GenBank/DDBJ databases">
        <title>Rapid genome shrinkage in a self-fertile nematode reveals novel sperm competition proteins.</title>
        <authorList>
            <person name="Yin D."/>
            <person name="Schwarz E.M."/>
            <person name="Thomas C.G."/>
            <person name="Felde R.L."/>
            <person name="Korf I.F."/>
            <person name="Cutter A.D."/>
            <person name="Schartner C.M."/>
            <person name="Ralston E.J."/>
            <person name="Meyer B.J."/>
            <person name="Haag E.S."/>
        </authorList>
    </citation>
    <scope>NUCLEOTIDE SEQUENCE [LARGE SCALE GENOMIC DNA]</scope>
    <source>
        <strain evidence="4">JU1422</strain>
    </source>
</reference>